<evidence type="ECO:0000259" key="7">
    <source>
        <dbReference type="PROSITE" id="PS50888"/>
    </source>
</evidence>
<feature type="region of interest" description="Disordered" evidence="6">
    <location>
        <begin position="1"/>
        <end position="29"/>
    </location>
</feature>
<accession>A0A0D7AGX8</accession>
<evidence type="ECO:0000256" key="5">
    <source>
        <dbReference type="ARBA" id="ARBA00023242"/>
    </source>
</evidence>
<gene>
    <name evidence="8" type="ORF">FISHEDRAFT_16655</name>
</gene>
<feature type="region of interest" description="Disordered" evidence="6">
    <location>
        <begin position="84"/>
        <end position="122"/>
    </location>
</feature>
<feature type="non-terminal residue" evidence="8">
    <location>
        <position position="1"/>
    </location>
</feature>
<keyword evidence="4" id="KW-0804">Transcription</keyword>
<evidence type="ECO:0000313" key="9">
    <source>
        <dbReference type="Proteomes" id="UP000054144"/>
    </source>
</evidence>
<dbReference type="Proteomes" id="UP000054144">
    <property type="component" value="Unassembled WGS sequence"/>
</dbReference>
<evidence type="ECO:0000256" key="4">
    <source>
        <dbReference type="ARBA" id="ARBA00023163"/>
    </source>
</evidence>
<evidence type="ECO:0000256" key="3">
    <source>
        <dbReference type="ARBA" id="ARBA00023159"/>
    </source>
</evidence>
<dbReference type="GO" id="GO:0003700">
    <property type="term" value="F:DNA-binding transcription factor activity"/>
    <property type="evidence" value="ECO:0007669"/>
    <property type="project" value="TreeGrafter"/>
</dbReference>
<dbReference type="PANTHER" id="PTHR10328">
    <property type="entry name" value="PROTEIN MAX MYC-ASSOCIATED FACTOR X"/>
    <property type="match status" value="1"/>
</dbReference>
<sequence>IENLAHTRKEATRRQRIEAEQRRRDDLRDGYARLKDVLPTSNQKSSKVTLLERATNHIVLMEKTNKELQERIATLEAEMQRLRALNEKLSRGSGAQDTPSPATATPQDRATPFDRMSPPPET</sequence>
<dbReference type="SUPFAM" id="SSF47459">
    <property type="entry name" value="HLH, helix-loop-helix DNA-binding domain"/>
    <property type="match status" value="1"/>
</dbReference>
<keyword evidence="2" id="KW-0238">DNA-binding</keyword>
<name>A0A0D7AGX8_9AGAR</name>
<evidence type="ECO:0000256" key="6">
    <source>
        <dbReference type="SAM" id="MobiDB-lite"/>
    </source>
</evidence>
<evidence type="ECO:0000313" key="8">
    <source>
        <dbReference type="EMBL" id="KIY50687.1"/>
    </source>
</evidence>
<protein>
    <recommendedName>
        <fullName evidence="7">BHLH domain-containing protein</fullName>
    </recommendedName>
</protein>
<dbReference type="Gene3D" id="4.10.280.10">
    <property type="entry name" value="Helix-loop-helix DNA-binding domain"/>
    <property type="match status" value="1"/>
</dbReference>
<dbReference type="PROSITE" id="PS50888">
    <property type="entry name" value="BHLH"/>
    <property type="match status" value="1"/>
</dbReference>
<keyword evidence="1" id="KW-0805">Transcription regulation</keyword>
<dbReference type="EMBL" id="KN881675">
    <property type="protein sequence ID" value="KIY50687.1"/>
    <property type="molecule type" value="Genomic_DNA"/>
</dbReference>
<keyword evidence="9" id="KW-1185">Reference proteome</keyword>
<dbReference type="PANTHER" id="PTHR10328:SF3">
    <property type="entry name" value="PROTEIN MAX"/>
    <property type="match status" value="1"/>
</dbReference>
<dbReference type="AlphaFoldDB" id="A0A0D7AGX8"/>
<feature type="compositionally biased region" description="Polar residues" evidence="6">
    <location>
        <begin position="93"/>
        <end position="108"/>
    </location>
</feature>
<evidence type="ECO:0000256" key="2">
    <source>
        <dbReference type="ARBA" id="ARBA00023125"/>
    </source>
</evidence>
<proteinExistence type="predicted"/>
<feature type="non-terminal residue" evidence="8">
    <location>
        <position position="122"/>
    </location>
</feature>
<keyword evidence="3" id="KW-0010">Activator</keyword>
<dbReference type="Pfam" id="PF00010">
    <property type="entry name" value="HLH"/>
    <property type="match status" value="1"/>
</dbReference>
<dbReference type="SMART" id="SM00353">
    <property type="entry name" value="HLH"/>
    <property type="match status" value="1"/>
</dbReference>
<organism evidence="8 9">
    <name type="scientific">Fistulina hepatica ATCC 64428</name>
    <dbReference type="NCBI Taxonomy" id="1128425"/>
    <lineage>
        <taxon>Eukaryota</taxon>
        <taxon>Fungi</taxon>
        <taxon>Dikarya</taxon>
        <taxon>Basidiomycota</taxon>
        <taxon>Agaricomycotina</taxon>
        <taxon>Agaricomycetes</taxon>
        <taxon>Agaricomycetidae</taxon>
        <taxon>Agaricales</taxon>
        <taxon>Fistulinaceae</taxon>
        <taxon>Fistulina</taxon>
    </lineage>
</organism>
<dbReference type="GO" id="GO:0045944">
    <property type="term" value="P:positive regulation of transcription by RNA polymerase II"/>
    <property type="evidence" value="ECO:0007669"/>
    <property type="project" value="TreeGrafter"/>
</dbReference>
<keyword evidence="5" id="KW-0539">Nucleus</keyword>
<dbReference type="InterPro" id="IPR011598">
    <property type="entry name" value="bHLH_dom"/>
</dbReference>
<dbReference type="InterPro" id="IPR036638">
    <property type="entry name" value="HLH_DNA-bd_sf"/>
</dbReference>
<feature type="domain" description="BHLH" evidence="7">
    <location>
        <begin position="11"/>
        <end position="61"/>
    </location>
</feature>
<dbReference type="OrthoDB" id="5778525at2759"/>
<reference evidence="8 9" key="1">
    <citation type="journal article" date="2015" name="Fungal Genet. Biol.">
        <title>Evolution of novel wood decay mechanisms in Agaricales revealed by the genome sequences of Fistulina hepatica and Cylindrobasidium torrendii.</title>
        <authorList>
            <person name="Floudas D."/>
            <person name="Held B.W."/>
            <person name="Riley R."/>
            <person name="Nagy L.G."/>
            <person name="Koehler G."/>
            <person name="Ransdell A.S."/>
            <person name="Younus H."/>
            <person name="Chow J."/>
            <person name="Chiniquy J."/>
            <person name="Lipzen A."/>
            <person name="Tritt A."/>
            <person name="Sun H."/>
            <person name="Haridas S."/>
            <person name="LaButti K."/>
            <person name="Ohm R.A."/>
            <person name="Kues U."/>
            <person name="Blanchette R.A."/>
            <person name="Grigoriev I.V."/>
            <person name="Minto R.E."/>
            <person name="Hibbett D.S."/>
        </authorList>
    </citation>
    <scope>NUCLEOTIDE SEQUENCE [LARGE SCALE GENOMIC DNA]</scope>
    <source>
        <strain evidence="8 9">ATCC 64428</strain>
    </source>
</reference>
<evidence type="ECO:0000256" key="1">
    <source>
        <dbReference type="ARBA" id="ARBA00023015"/>
    </source>
</evidence>
<dbReference type="GO" id="GO:0003677">
    <property type="term" value="F:DNA binding"/>
    <property type="evidence" value="ECO:0007669"/>
    <property type="project" value="UniProtKB-KW"/>
</dbReference>
<dbReference type="GO" id="GO:0090575">
    <property type="term" value="C:RNA polymerase II transcription regulator complex"/>
    <property type="evidence" value="ECO:0007669"/>
    <property type="project" value="TreeGrafter"/>
</dbReference>
<dbReference type="GO" id="GO:0046983">
    <property type="term" value="F:protein dimerization activity"/>
    <property type="evidence" value="ECO:0007669"/>
    <property type="project" value="InterPro"/>
</dbReference>